<protein>
    <submittedName>
        <fullName evidence="1">Uncharacterized protein</fullName>
    </submittedName>
</protein>
<dbReference type="AlphaFoldDB" id="A0A2S0MQX7"/>
<reference evidence="2" key="1">
    <citation type="submission" date="2018-03" db="EMBL/GenBank/DDBJ databases">
        <title>Genomic analysis of the strain SH-1 isolated from shrimp intestine.</title>
        <authorList>
            <person name="Kim Y.-S."/>
            <person name="Kim S.-E."/>
            <person name="Kim K.-H."/>
        </authorList>
    </citation>
    <scope>NUCLEOTIDE SEQUENCE [LARGE SCALE GENOMIC DNA]</scope>
    <source>
        <strain evidence="2">SH-1</strain>
    </source>
</reference>
<dbReference type="KEGG" id="thas:C6Y53_11585"/>
<dbReference type="RefSeq" id="WP_106472586.1">
    <property type="nucleotide sequence ID" value="NZ_CP027665.1"/>
</dbReference>
<gene>
    <name evidence="1" type="ORF">C6Y53_11585</name>
</gene>
<dbReference type="Proteomes" id="UP000237655">
    <property type="component" value="Chromosome"/>
</dbReference>
<sequence>MIQPVQITWPNWMMFVLGNLSRHPVVTTAPNTLGKATGWNRVTIPLQVHIADPPHRFDKLRKALNDVVKDFTDPHKNTAAALVAAFLDGKPA</sequence>
<organism evidence="1 2">
    <name type="scientific">Pukyongiella litopenaei</name>
    <dbReference type="NCBI Taxonomy" id="2605946"/>
    <lineage>
        <taxon>Bacteria</taxon>
        <taxon>Pseudomonadati</taxon>
        <taxon>Pseudomonadota</taxon>
        <taxon>Alphaproteobacteria</taxon>
        <taxon>Rhodobacterales</taxon>
        <taxon>Paracoccaceae</taxon>
        <taxon>Pukyongiella</taxon>
    </lineage>
</organism>
<keyword evidence="2" id="KW-1185">Reference proteome</keyword>
<proteinExistence type="predicted"/>
<evidence type="ECO:0000313" key="1">
    <source>
        <dbReference type="EMBL" id="AVO38272.1"/>
    </source>
</evidence>
<name>A0A2S0MQX7_9RHOB</name>
<accession>A0A2S0MQX7</accession>
<dbReference type="EMBL" id="CP027665">
    <property type="protein sequence ID" value="AVO38272.1"/>
    <property type="molecule type" value="Genomic_DNA"/>
</dbReference>
<evidence type="ECO:0000313" key="2">
    <source>
        <dbReference type="Proteomes" id="UP000237655"/>
    </source>
</evidence>